<feature type="region of interest" description="Disordered" evidence="1">
    <location>
        <begin position="2120"/>
        <end position="2172"/>
    </location>
</feature>
<feature type="region of interest" description="Disordered" evidence="1">
    <location>
        <begin position="3474"/>
        <end position="3499"/>
    </location>
</feature>
<keyword evidence="5" id="KW-1185">Reference proteome</keyword>
<feature type="compositionally biased region" description="Polar residues" evidence="1">
    <location>
        <begin position="488"/>
        <end position="570"/>
    </location>
</feature>
<gene>
    <name evidence="4" type="ORF">GCM10022226_36090</name>
</gene>
<dbReference type="Gene3D" id="3.10.350.10">
    <property type="entry name" value="LysM domain"/>
    <property type="match status" value="1"/>
</dbReference>
<feature type="region of interest" description="Disordered" evidence="1">
    <location>
        <begin position="3370"/>
        <end position="3439"/>
    </location>
</feature>
<proteinExistence type="predicted"/>
<name>A0ABP7I8G9_9ACTN</name>
<feature type="compositionally biased region" description="Low complexity" evidence="1">
    <location>
        <begin position="1057"/>
        <end position="1076"/>
    </location>
</feature>
<feature type="region of interest" description="Disordered" evidence="1">
    <location>
        <begin position="1044"/>
        <end position="1076"/>
    </location>
</feature>
<feature type="transmembrane region" description="Helical" evidence="2">
    <location>
        <begin position="145"/>
        <end position="165"/>
    </location>
</feature>
<feature type="region of interest" description="Disordered" evidence="1">
    <location>
        <begin position="1"/>
        <end position="26"/>
    </location>
</feature>
<evidence type="ECO:0000313" key="5">
    <source>
        <dbReference type="Proteomes" id="UP001500888"/>
    </source>
</evidence>
<protein>
    <recommendedName>
        <fullName evidence="3">Outer membrane channel protein CpnT-like N-terminal domain-containing protein</fullName>
    </recommendedName>
</protein>
<feature type="compositionally biased region" description="Low complexity" evidence="1">
    <location>
        <begin position="650"/>
        <end position="697"/>
    </location>
</feature>
<reference evidence="5" key="1">
    <citation type="journal article" date="2019" name="Int. J. Syst. Evol. Microbiol.">
        <title>The Global Catalogue of Microorganisms (GCM) 10K type strain sequencing project: providing services to taxonomists for standard genome sequencing and annotation.</title>
        <authorList>
            <consortium name="The Broad Institute Genomics Platform"/>
            <consortium name="The Broad Institute Genome Sequencing Center for Infectious Disease"/>
            <person name="Wu L."/>
            <person name="Ma J."/>
        </authorList>
    </citation>
    <scope>NUCLEOTIDE SEQUENCE [LARGE SCALE GENOMIC DNA]</scope>
    <source>
        <strain evidence="5">JCM 16908</strain>
    </source>
</reference>
<evidence type="ECO:0000256" key="2">
    <source>
        <dbReference type="SAM" id="Phobius"/>
    </source>
</evidence>
<feature type="compositionally biased region" description="Basic and acidic residues" evidence="1">
    <location>
        <begin position="3417"/>
        <end position="3430"/>
    </location>
</feature>
<feature type="compositionally biased region" description="Pro residues" evidence="1">
    <location>
        <begin position="3385"/>
        <end position="3396"/>
    </location>
</feature>
<feature type="compositionally biased region" description="Low complexity" evidence="1">
    <location>
        <begin position="586"/>
        <end position="608"/>
    </location>
</feature>
<dbReference type="RefSeq" id="WP_344940803.1">
    <property type="nucleotide sequence ID" value="NZ_BAAAZR010000008.1"/>
</dbReference>
<keyword evidence="2" id="KW-1133">Transmembrane helix</keyword>
<accession>A0ABP7I8G9</accession>
<feature type="compositionally biased region" description="Acidic residues" evidence="1">
    <location>
        <begin position="2135"/>
        <end position="2149"/>
    </location>
</feature>
<feature type="compositionally biased region" description="Low complexity" evidence="1">
    <location>
        <begin position="3322"/>
        <end position="3331"/>
    </location>
</feature>
<feature type="compositionally biased region" description="Low complexity" evidence="1">
    <location>
        <begin position="616"/>
        <end position="642"/>
    </location>
</feature>
<feature type="compositionally biased region" description="Basic residues" evidence="1">
    <location>
        <begin position="2490"/>
        <end position="2500"/>
    </location>
</feature>
<feature type="region of interest" description="Disordered" evidence="1">
    <location>
        <begin position="389"/>
        <end position="769"/>
    </location>
</feature>
<feature type="compositionally biased region" description="Pro residues" evidence="1">
    <location>
        <begin position="3291"/>
        <end position="3308"/>
    </location>
</feature>
<feature type="compositionally biased region" description="Low complexity" evidence="1">
    <location>
        <begin position="389"/>
        <end position="403"/>
    </location>
</feature>
<feature type="region of interest" description="Disordered" evidence="1">
    <location>
        <begin position="3193"/>
        <end position="3221"/>
    </location>
</feature>
<evidence type="ECO:0000259" key="3">
    <source>
        <dbReference type="Pfam" id="PF25547"/>
    </source>
</evidence>
<feature type="compositionally biased region" description="Low complexity" evidence="1">
    <location>
        <begin position="3281"/>
        <end position="3290"/>
    </location>
</feature>
<feature type="compositionally biased region" description="Basic and acidic residues" evidence="1">
    <location>
        <begin position="759"/>
        <end position="769"/>
    </location>
</feature>
<dbReference type="EMBL" id="BAAAZR010000008">
    <property type="protein sequence ID" value="GAA3812222.1"/>
    <property type="molecule type" value="Genomic_DNA"/>
</dbReference>
<feature type="compositionally biased region" description="Acidic residues" evidence="1">
    <location>
        <begin position="3406"/>
        <end position="3416"/>
    </location>
</feature>
<feature type="region of interest" description="Disordered" evidence="1">
    <location>
        <begin position="2480"/>
        <end position="2500"/>
    </location>
</feature>
<dbReference type="InterPro" id="IPR018392">
    <property type="entry name" value="LysM"/>
</dbReference>
<keyword evidence="2" id="KW-0472">Membrane</keyword>
<dbReference type="Proteomes" id="UP001500888">
    <property type="component" value="Unassembled WGS sequence"/>
</dbReference>
<keyword evidence="2" id="KW-0812">Transmembrane</keyword>
<organism evidence="4 5">
    <name type="scientific">Sphaerisporangium flaviroseum</name>
    <dbReference type="NCBI Taxonomy" id="509199"/>
    <lineage>
        <taxon>Bacteria</taxon>
        <taxon>Bacillati</taxon>
        <taxon>Actinomycetota</taxon>
        <taxon>Actinomycetes</taxon>
        <taxon>Streptosporangiales</taxon>
        <taxon>Streptosporangiaceae</taxon>
        <taxon>Sphaerisporangium</taxon>
    </lineage>
</organism>
<dbReference type="InterPro" id="IPR057746">
    <property type="entry name" value="CpnT-like_N"/>
</dbReference>
<evidence type="ECO:0000313" key="4">
    <source>
        <dbReference type="EMBL" id="GAA3812222.1"/>
    </source>
</evidence>
<dbReference type="CDD" id="cd00118">
    <property type="entry name" value="LysM"/>
    <property type="match status" value="1"/>
</dbReference>
<feature type="region of interest" description="Disordered" evidence="1">
    <location>
        <begin position="3261"/>
        <end position="3345"/>
    </location>
</feature>
<feature type="compositionally biased region" description="Polar residues" evidence="1">
    <location>
        <begin position="14"/>
        <end position="26"/>
    </location>
</feature>
<dbReference type="InterPro" id="IPR036779">
    <property type="entry name" value="LysM_dom_sf"/>
</dbReference>
<feature type="compositionally biased region" description="Low complexity" evidence="1">
    <location>
        <begin position="458"/>
        <end position="471"/>
    </location>
</feature>
<feature type="compositionally biased region" description="Pro residues" evidence="1">
    <location>
        <begin position="408"/>
        <end position="420"/>
    </location>
</feature>
<evidence type="ECO:0000256" key="1">
    <source>
        <dbReference type="SAM" id="MobiDB-lite"/>
    </source>
</evidence>
<feature type="domain" description="Outer membrane channel protein CpnT-like N-terminal" evidence="3">
    <location>
        <begin position="42"/>
        <end position="169"/>
    </location>
</feature>
<comment type="caution">
    <text evidence="4">The sequence shown here is derived from an EMBL/GenBank/DDBJ whole genome shotgun (WGS) entry which is preliminary data.</text>
</comment>
<sequence length="3499" mass="372364">MAQNTNPAVDPNATGGQSSIVGSGSTTADVTPAWGEALPPWADWLISMIVSGQSWPQGSETRLWALAKEHQALGGGLYGSVERNVAGYRAVLVGWEVPATPVYLREAGRLLESGVGGLGVENLNKALQADSFASETQYSKLSINVAFWIAVIAAFIALVVAFFTAGTTAPVIGPIAASARAAIARILQRLAMVAGRDFSAGVATRLAATNAGRVGAQGLFRTVLTSHLGREIIEEIGEEVFIDAWTQRRQMELGTRTNWDWNRTKASAVGAGGGAVIGMKFAAPLSRFSDRVPLLRTLNNAGGTAPGVGNAFLRFPGRALQTGLNNMVASPAGSILANAAVYHEWHPITGESLLGAMMGGAGRTNTISPFNPDVAAAVTHPIATLHSAEAAAARSDAARADLANTTGPEPPPADPNPNPDPDPDPDSSRQDPAAPHTAPAGVGGGLPLSGNPSADGDPAAATNPPASATSSPPSPGGPPAAGSPTGQPLATASPNLSGQPPATGTDQPTSAGQPPATGSPTGQPPATGSPNLSGQPPATGTDQPTSAGQPPASSEATGAKTSPASPTGTASPGAPASPSTGDPSNGGVAPAPSGAPSGAAPASPQGTPSGPPAPAGTPTGDPQATGSGAPAGSAPQTANPATPATPPGSGPVAPAVPGQNAAPQAGTPVTGTPVTGPQGDPGSAATPGTTPGTSPSTPSSPTPPAMAMGSTPSGPDAALAPPSAGTSSTAMAGPGTAPAEASEVVPAFSTPRPPAPEPTSRRKADDPDVVREVADVVSRTLPIVAPDALPLQDGTLRFTAPNGRVYRVPADVLDRTLSHLRRRVADGAHGDQVVAEAAAWLGKAMARAGHRVSPMEGALNALGRLADASPDLRGVAIDVARDYVGRRWHRVRLGRLEHPGDRLAKQAMRRPGLQPIAQLYNVRTEVLERARQQIAERVAALESHLGGDPDTSQADPGHDATRPAQGVIRRFLGDPAGRARLRADAEARFEEFRRLARLWTEAAPDERSAHRTSLDQLATRMEAQGDTVPVPPWDTDRVRTVPGVPATPALPTPAPAATPATSTPGAAGPEPEARPVPAAVTELSEQVRRLRDSLVEASAAIHRLRIANSRKRMDLEDTSEITEGKIDKARHGEDRWAEERGRKLRADLSDQRASIERHRRIGERYRQAEDLAAAVISAYKDVAGALDAWAAAEQTTESAAQMAARVARLSEQADAAFAEYAAAMAKARPQQELLAAGIAASELPHMMELTEEVNRQLAGRGASQRFTAEELHWELGSRFDQLATGDGVVLRVGVGNKQVELRIQGTLGEPVEVPDARRKHSEGMSARLTQGGSWVSATIARLVNITSDWNTMVLARLLPDDSPPDTLWGRIQAWAKYVVLGVGYNRGHATNISVSSAGYVLDGQVADNRGDGTMFLVPMTYNVSTRHHSELEWSQEVLVGDEEGQPLRLWLSHAHTEPPPEETFQLRPDEVGEAPFPRYVSLHTTGLESLADELISELGYPYGKVGNRARDQIRTILTEELVSQFHTALVPPANGAPGTSARPSEFFKPIYDGGHPVGVLEVRSTPRPNPRLLTRVALKQMMEFLGVVFSGSNGAMSSSRFSGVGVRAGAGFDADTSDGAHGLAAMSKRLVASLQRAWSRTDGLSTGGVAIQPLVRRLAHTNAHEVIMDHTVVFHSFDGPGAEVEGVTTSVLQTPVRDAARYGWEVDADALVKDDDGNPRRRPDDSYIFHGETVPERPPGRRFADEPEIRIPDFMGTGPDQIRGPGPTVVYLNAAQVEKYRNQVEAELRKLQLLPEQDADGRLRWSADPLRREAQVANLREVRQQFTVNAVQSRLDQACQEGFLFDVIDVGQMQRLEQHSVRVRLRDTGAWSYAGWGTGDPFVGLNIASNTTVRSRTRSRTWGAGLALTLLRTLTQKVFGLFGKIGITPGILGGRGKSAGWGMGHTLNSVTLHESTTPLAEFTGGYFMDVELLQQGGHPKKLITGDLTSEPVAAQMFAATDLLPGGEPLPAEPHATPIELMRRSTLIHMETGSILSDIVGLLPSELGPGSAFYHQLAELVSVRALISNPAWMYAPYSIRVGDYEITIQGELGESTWERVRAPVNGEIILGLNSTSVNLGRQHNVGGSGSAGTTAQEEEPGQQEDTDLGEIDGRGSVSRFGGQSESQTRIEGDEPILVETGLALQSMAKLTFHVTVGKIGSDDVTRVSVPDLNLLYETPERDVLRLYGDRQLDVPMQAVADAVERYTNRDLQLMAPFARKLIRHYRQDLQRFRQARASEGHPRTPTDHLIDKHTDEILSAALAHQTRFDGRSLDEVLSPDLDEQKRLVDVPGHMVDGMGLSVFESVDLYDSDGVRTQPLDEVMQAIEKLAPGALKADGLVRRAIFGELAGENWWGKIRNLLSRQGKGWEFPIRVNGHRTEMIRITGRVRFGKEIVLEGRTDDLTILQQVYNYLEETWSAYKGWSVVRGVFGKLFGSGFGVGPSADTERSHTRSQSRTKQRTRLNRTGTFEGADRIRHDITFEIDVERMPLPDGWPGNRITRPLRTGARAAMRGLARAARVVDHKIASTQTPVPAPEPRYQAHPTIVLTGTARRLVPDGMTTDAGRQRQRPVPQLDPRSASVPEGFYADVRADDVADQVFERLAAEDALGATAEEARWVVYEGLSRMALTSRLRDMTDDNGYEMVSFPVPGTTDEVIRIWVEANLSDTDYAVGQSEADEEVGDVRRDQAAYNTAAERTKLTPVTLGVAGSENVTGIGAGVTVRDQASARASTSGGLRRETSLFLKEKGLTAEFAGRFTVRIERHKIRLGRGTRRLKSYPLAGPVAGAVYMRVLAPDYALLQAELETPPVSDTGWSFHEADGHGRTWHRIPGRRASRSTPLPLQEILDAANVDMASITADTVRAVAEKLRERLGPRSTGGPVALAAQADVFAEPLPPHWARLIARELGRGVELEVERTDAGDPTGRVDRYVVTRGGRLSSLVSDGGFTAALGALPPELLLTAAERQVDLRLLFNEVAVQGDFALVVRERFRALRIPVPVRPAPAFEPSKLWGPGPRREAGSTLGAIGMGGATAPVHAESGFVKGRAPEEGALEMDEIRAAVAEVNDSSVGSGRLSFVGTPGDPILRVVTATAPTPQHFRVTTGALADDRMARTDLRSGTVDDPHVMTLDSDVPSALVARTLVHELGHSLREFAAARQGPPQGIIRSSLPGADPATRPETNDHCLDARRDELRYLLDKAKRLPHLQSELEPQIDGLARFIAAQGRTPTAGRPSAPSIGALLNQDPATSAPASSLPSPPGPRPAVPVPAPRSPADPRSNPGDPARPRPSASRTSRAGSNPGRAPESDDEFWARMRRLTNSTGWIPPEDVVCVCAPGEPCTCGRRRGEDPSPAPSSPSPSVPTTPTTPADPGDPDDPDDPDDPREPTKPQEDDPRNRPVRVARGGTLWDIAKAWLGPGATESEIWRATLDWYNANRATIGNDPDLIRPGQVLRPPKLRPAQKGPR</sequence>
<feature type="region of interest" description="Disordered" evidence="1">
    <location>
        <begin position="1712"/>
        <end position="1744"/>
    </location>
</feature>
<feature type="region of interest" description="Disordered" evidence="1">
    <location>
        <begin position="2595"/>
        <end position="2619"/>
    </location>
</feature>
<dbReference type="Pfam" id="PF25547">
    <property type="entry name" value="WXG100_2"/>
    <property type="match status" value="1"/>
</dbReference>